<dbReference type="Pfam" id="PF00005">
    <property type="entry name" value="ABC_tran"/>
    <property type="match status" value="1"/>
</dbReference>
<dbReference type="InterPro" id="IPR027417">
    <property type="entry name" value="P-loop_NTPase"/>
</dbReference>
<dbReference type="SUPFAM" id="SSF52540">
    <property type="entry name" value="P-loop containing nucleoside triphosphate hydrolases"/>
    <property type="match status" value="1"/>
</dbReference>
<dbReference type="Proteomes" id="UP000317078">
    <property type="component" value="Unassembled WGS sequence"/>
</dbReference>
<evidence type="ECO:0000259" key="9">
    <source>
        <dbReference type="PROSITE" id="PS50893"/>
    </source>
</evidence>
<dbReference type="FunFam" id="3.40.50.300:FF:000016">
    <property type="entry name" value="Oligopeptide ABC transporter ATP-binding component"/>
    <property type="match status" value="1"/>
</dbReference>
<evidence type="ECO:0000256" key="7">
    <source>
        <dbReference type="ARBA" id="ARBA00023136"/>
    </source>
</evidence>
<dbReference type="GO" id="GO:0016887">
    <property type="term" value="F:ATP hydrolysis activity"/>
    <property type="evidence" value="ECO:0007669"/>
    <property type="project" value="InterPro"/>
</dbReference>
<evidence type="ECO:0000256" key="6">
    <source>
        <dbReference type="ARBA" id="ARBA00022840"/>
    </source>
</evidence>
<dbReference type="PROSITE" id="PS50893">
    <property type="entry name" value="ABC_TRANSPORTER_2"/>
    <property type="match status" value="1"/>
</dbReference>
<accession>A0A502FY12</accession>
<evidence type="ECO:0000256" key="3">
    <source>
        <dbReference type="ARBA" id="ARBA00022448"/>
    </source>
</evidence>
<comment type="caution">
    <text evidence="10">The sequence shown here is derived from an EMBL/GenBank/DDBJ whole genome shotgun (WGS) entry which is preliminary data.</text>
</comment>
<dbReference type="InterPro" id="IPR013563">
    <property type="entry name" value="Oligopep_ABC_C"/>
</dbReference>
<sequence>MTEAPALELRDLRTEFPVRGGVLRAVDGVSLRVERGRILGLVGESGSGKSVTGFSIIGLVEPPGRVVGGTVLLEGREISGLPPAAMRRLRGARVAMVFQDPLMTLNPVLKVGTQMAAAVRAHDRVSQRAALDRARDALAIVGIPSPAERLEAYPHQLSGGMRQRVAIATALLHRPAAIIADEPTTALDVSIQGQILAEVRRLADETGTAFLWITHDLAVVSSLADDVCVMYAGRVVERGPAARVIAAPRHPYTAALIGSMPTGHEPGARLPQLVSGSPPREADGRPDPGCSFRTRCPRAAPDCARPPPEVYFGEGQLALCHHPLGAPS</sequence>
<evidence type="ECO:0000256" key="5">
    <source>
        <dbReference type="ARBA" id="ARBA00022741"/>
    </source>
</evidence>
<dbReference type="GO" id="GO:0055085">
    <property type="term" value="P:transmembrane transport"/>
    <property type="evidence" value="ECO:0007669"/>
    <property type="project" value="UniProtKB-ARBA"/>
</dbReference>
<reference evidence="10 11" key="1">
    <citation type="journal article" date="2019" name="Environ. Microbiol.">
        <title>Species interactions and distinct microbial communities in high Arctic permafrost affected cryosols are associated with the CH4 and CO2 gas fluxes.</title>
        <authorList>
            <person name="Altshuler I."/>
            <person name="Hamel J."/>
            <person name="Turney S."/>
            <person name="Magnuson E."/>
            <person name="Levesque R."/>
            <person name="Greer C."/>
            <person name="Whyte L.G."/>
        </authorList>
    </citation>
    <scope>NUCLEOTIDE SEQUENCE [LARGE SCALE GENOMIC DNA]</scope>
    <source>
        <strain evidence="10 11">S9.3B</strain>
    </source>
</reference>
<dbReference type="GO" id="GO:0015833">
    <property type="term" value="P:peptide transport"/>
    <property type="evidence" value="ECO:0007669"/>
    <property type="project" value="InterPro"/>
</dbReference>
<evidence type="ECO:0000313" key="11">
    <source>
        <dbReference type="Proteomes" id="UP000317078"/>
    </source>
</evidence>
<name>A0A502FY12_9PROT</name>
<evidence type="ECO:0000313" key="10">
    <source>
        <dbReference type="EMBL" id="TPG53833.1"/>
    </source>
</evidence>
<comment type="similarity">
    <text evidence="2">Belongs to the ABC transporter superfamily.</text>
</comment>
<evidence type="ECO:0000256" key="1">
    <source>
        <dbReference type="ARBA" id="ARBA00004417"/>
    </source>
</evidence>
<evidence type="ECO:0000256" key="8">
    <source>
        <dbReference type="SAM" id="MobiDB-lite"/>
    </source>
</evidence>
<keyword evidence="3" id="KW-0813">Transport</keyword>
<dbReference type="PANTHER" id="PTHR43297">
    <property type="entry name" value="OLIGOPEPTIDE TRANSPORT ATP-BINDING PROTEIN APPD"/>
    <property type="match status" value="1"/>
</dbReference>
<evidence type="ECO:0000256" key="4">
    <source>
        <dbReference type="ARBA" id="ARBA00022475"/>
    </source>
</evidence>
<dbReference type="NCBIfam" id="TIGR01727">
    <property type="entry name" value="oligo_HPY"/>
    <property type="match status" value="1"/>
</dbReference>
<feature type="domain" description="ABC transporter" evidence="9">
    <location>
        <begin position="7"/>
        <end position="257"/>
    </location>
</feature>
<dbReference type="GO" id="GO:0005886">
    <property type="term" value="C:plasma membrane"/>
    <property type="evidence" value="ECO:0007669"/>
    <property type="project" value="UniProtKB-SubCell"/>
</dbReference>
<dbReference type="InterPro" id="IPR003593">
    <property type="entry name" value="AAA+_ATPase"/>
</dbReference>
<gene>
    <name evidence="10" type="ORF">EAH89_15435</name>
</gene>
<dbReference type="EMBL" id="RCZP01000014">
    <property type="protein sequence ID" value="TPG53833.1"/>
    <property type="molecule type" value="Genomic_DNA"/>
</dbReference>
<keyword evidence="6 10" id="KW-0067">ATP-binding</keyword>
<dbReference type="PANTHER" id="PTHR43297:SF2">
    <property type="entry name" value="DIPEPTIDE TRANSPORT ATP-BINDING PROTEIN DPPD"/>
    <property type="match status" value="1"/>
</dbReference>
<organism evidence="10 11">
    <name type="scientific">Muricoccus nepalensis</name>
    <dbReference type="NCBI Taxonomy" id="1854500"/>
    <lineage>
        <taxon>Bacteria</taxon>
        <taxon>Pseudomonadati</taxon>
        <taxon>Pseudomonadota</taxon>
        <taxon>Alphaproteobacteria</taxon>
        <taxon>Acetobacterales</taxon>
        <taxon>Roseomonadaceae</taxon>
        <taxon>Muricoccus</taxon>
    </lineage>
</organism>
<evidence type="ECO:0000256" key="2">
    <source>
        <dbReference type="ARBA" id="ARBA00005417"/>
    </source>
</evidence>
<dbReference type="OrthoDB" id="9815712at2"/>
<dbReference type="CDD" id="cd03257">
    <property type="entry name" value="ABC_NikE_OppD_transporters"/>
    <property type="match status" value="1"/>
</dbReference>
<dbReference type="PROSITE" id="PS00211">
    <property type="entry name" value="ABC_TRANSPORTER_1"/>
    <property type="match status" value="1"/>
</dbReference>
<keyword evidence="5" id="KW-0547">Nucleotide-binding</keyword>
<dbReference type="GO" id="GO:0005524">
    <property type="term" value="F:ATP binding"/>
    <property type="evidence" value="ECO:0007669"/>
    <property type="project" value="UniProtKB-KW"/>
</dbReference>
<dbReference type="SMART" id="SM00382">
    <property type="entry name" value="AAA"/>
    <property type="match status" value="1"/>
</dbReference>
<dbReference type="Pfam" id="PF08352">
    <property type="entry name" value="oligo_HPY"/>
    <property type="match status" value="1"/>
</dbReference>
<feature type="region of interest" description="Disordered" evidence="8">
    <location>
        <begin position="258"/>
        <end position="290"/>
    </location>
</feature>
<dbReference type="Gene3D" id="3.40.50.300">
    <property type="entry name" value="P-loop containing nucleotide triphosphate hydrolases"/>
    <property type="match status" value="1"/>
</dbReference>
<dbReference type="InterPro" id="IPR050388">
    <property type="entry name" value="ABC_Ni/Peptide_Import"/>
</dbReference>
<proteinExistence type="inferred from homology"/>
<protein>
    <submittedName>
        <fullName evidence="10">ABC transporter ATP-binding protein</fullName>
    </submittedName>
</protein>
<dbReference type="InterPro" id="IPR017871">
    <property type="entry name" value="ABC_transporter-like_CS"/>
</dbReference>
<dbReference type="AlphaFoldDB" id="A0A502FY12"/>
<comment type="subcellular location">
    <subcellularLocation>
        <location evidence="1">Cell inner membrane</location>
        <topology evidence="1">Peripheral membrane protein</topology>
    </subcellularLocation>
</comment>
<keyword evidence="4" id="KW-1003">Cell membrane</keyword>
<keyword evidence="7" id="KW-0472">Membrane</keyword>
<dbReference type="InterPro" id="IPR003439">
    <property type="entry name" value="ABC_transporter-like_ATP-bd"/>
</dbReference>
<dbReference type="RefSeq" id="WP_140884596.1">
    <property type="nucleotide sequence ID" value="NZ_RCZP01000014.1"/>
</dbReference>
<keyword evidence="11" id="KW-1185">Reference proteome</keyword>